<organism evidence="1 2">
    <name type="scientific">Hyalomma asiaticum</name>
    <name type="common">Tick</name>
    <dbReference type="NCBI Taxonomy" id="266040"/>
    <lineage>
        <taxon>Eukaryota</taxon>
        <taxon>Metazoa</taxon>
        <taxon>Ecdysozoa</taxon>
        <taxon>Arthropoda</taxon>
        <taxon>Chelicerata</taxon>
        <taxon>Arachnida</taxon>
        <taxon>Acari</taxon>
        <taxon>Parasitiformes</taxon>
        <taxon>Ixodida</taxon>
        <taxon>Ixodoidea</taxon>
        <taxon>Ixodidae</taxon>
        <taxon>Hyalomminae</taxon>
        <taxon>Hyalomma</taxon>
    </lineage>
</organism>
<comment type="caution">
    <text evidence="1">The sequence shown here is derived from an EMBL/GenBank/DDBJ whole genome shotgun (WGS) entry which is preliminary data.</text>
</comment>
<accession>A0ACB7TC03</accession>
<keyword evidence="2" id="KW-1185">Reference proteome</keyword>
<gene>
    <name evidence="1" type="ORF">HPB50_000159</name>
</gene>
<name>A0ACB7TC03_HYAAI</name>
<sequence length="133" mass="15112">MEKLPEFGRRDPCNELRRYSKVLSGVLAKFPTEAESPVWFESVESALDAYEVPSEFWGRLLFPLVAETVSYLFTRLSPAQHRDYSVIKEKVLDELMLSAGEYFKMFLGSDLSLYLAHFCVTVSSTAAADTKEI</sequence>
<proteinExistence type="predicted"/>
<protein>
    <submittedName>
        <fullName evidence="1">Uncharacterized protein</fullName>
    </submittedName>
</protein>
<reference evidence="1" key="1">
    <citation type="submission" date="2020-05" db="EMBL/GenBank/DDBJ databases">
        <title>Large-scale comparative analyses of tick genomes elucidate their genetic diversity and vector capacities.</title>
        <authorList>
            <person name="Jia N."/>
            <person name="Wang J."/>
            <person name="Shi W."/>
            <person name="Du L."/>
            <person name="Sun Y."/>
            <person name="Zhan W."/>
            <person name="Jiang J."/>
            <person name="Wang Q."/>
            <person name="Zhang B."/>
            <person name="Ji P."/>
            <person name="Sakyi L.B."/>
            <person name="Cui X."/>
            <person name="Yuan T."/>
            <person name="Jiang B."/>
            <person name="Yang W."/>
            <person name="Lam T.T.-Y."/>
            <person name="Chang Q."/>
            <person name="Ding S."/>
            <person name="Wang X."/>
            <person name="Zhu J."/>
            <person name="Ruan X."/>
            <person name="Zhao L."/>
            <person name="Wei J."/>
            <person name="Que T."/>
            <person name="Du C."/>
            <person name="Cheng J."/>
            <person name="Dai P."/>
            <person name="Han X."/>
            <person name="Huang E."/>
            <person name="Gao Y."/>
            <person name="Liu J."/>
            <person name="Shao H."/>
            <person name="Ye R."/>
            <person name="Li L."/>
            <person name="Wei W."/>
            <person name="Wang X."/>
            <person name="Wang C."/>
            <person name="Yang T."/>
            <person name="Huo Q."/>
            <person name="Li W."/>
            <person name="Guo W."/>
            <person name="Chen H."/>
            <person name="Zhou L."/>
            <person name="Ni X."/>
            <person name="Tian J."/>
            <person name="Zhou Y."/>
            <person name="Sheng Y."/>
            <person name="Liu T."/>
            <person name="Pan Y."/>
            <person name="Xia L."/>
            <person name="Li J."/>
            <person name="Zhao F."/>
            <person name="Cao W."/>
        </authorList>
    </citation>
    <scope>NUCLEOTIDE SEQUENCE</scope>
    <source>
        <strain evidence="1">Hyas-2018</strain>
    </source>
</reference>
<evidence type="ECO:0000313" key="2">
    <source>
        <dbReference type="Proteomes" id="UP000821845"/>
    </source>
</evidence>
<evidence type="ECO:0000313" key="1">
    <source>
        <dbReference type="EMBL" id="KAH6943842.1"/>
    </source>
</evidence>
<dbReference type="Proteomes" id="UP000821845">
    <property type="component" value="Chromosome 1"/>
</dbReference>
<dbReference type="EMBL" id="CM023481">
    <property type="protein sequence ID" value="KAH6943842.1"/>
    <property type="molecule type" value="Genomic_DNA"/>
</dbReference>